<dbReference type="PROSITE" id="PS00597">
    <property type="entry name" value="PLANT_LTP"/>
    <property type="match status" value="1"/>
</dbReference>
<name>A0AAW1LLD5_SAPOF</name>
<feature type="signal peptide" evidence="5">
    <location>
        <begin position="1"/>
        <end position="26"/>
    </location>
</feature>
<evidence type="ECO:0000256" key="5">
    <source>
        <dbReference type="SAM" id="SignalP"/>
    </source>
</evidence>
<feature type="chain" id="PRO_5043396537" description="Non-specific lipid-transfer protein" evidence="5">
    <location>
        <begin position="27"/>
        <end position="118"/>
    </location>
</feature>
<dbReference type="SMART" id="SM00499">
    <property type="entry name" value="AAI"/>
    <property type="match status" value="1"/>
</dbReference>
<keyword evidence="5" id="KW-0732">Signal</keyword>
<evidence type="ECO:0000256" key="2">
    <source>
        <dbReference type="ARBA" id="ARBA00022448"/>
    </source>
</evidence>
<keyword evidence="4" id="KW-0446">Lipid-binding</keyword>
<dbReference type="Gene3D" id="1.10.110.10">
    <property type="entry name" value="Plant lipid-transfer and hydrophobic proteins"/>
    <property type="match status" value="1"/>
</dbReference>
<reference evidence="7" key="1">
    <citation type="submission" date="2024-03" db="EMBL/GenBank/DDBJ databases">
        <title>WGS assembly of Saponaria officinalis var. Norfolk2.</title>
        <authorList>
            <person name="Jenkins J."/>
            <person name="Shu S."/>
            <person name="Grimwood J."/>
            <person name="Barry K."/>
            <person name="Goodstein D."/>
            <person name="Schmutz J."/>
            <person name="Leebens-Mack J."/>
            <person name="Osbourn A."/>
        </authorList>
    </citation>
    <scope>NUCLEOTIDE SEQUENCE [LARGE SCALE GENOMIC DNA]</scope>
    <source>
        <strain evidence="7">JIC</strain>
    </source>
</reference>
<dbReference type="InterPro" id="IPR000528">
    <property type="entry name" value="Plant_nsLTP"/>
</dbReference>
<gene>
    <name evidence="7" type="ORF">RND81_04G126200</name>
</gene>
<evidence type="ECO:0000256" key="3">
    <source>
        <dbReference type="ARBA" id="ARBA00023157"/>
    </source>
</evidence>
<evidence type="ECO:0000259" key="6">
    <source>
        <dbReference type="SMART" id="SM00499"/>
    </source>
</evidence>
<keyword evidence="8" id="KW-1185">Reference proteome</keyword>
<keyword evidence="3" id="KW-1015">Disulfide bond</keyword>
<sequence>MASSITLKLVSAILVCIVMTASHTEAAMTCGTVVSTLVPCLSYLRGMGSLTTMCCNGVRSLNNMASTTPDRRITCSCLKSTASQINNINFDNAAALPSECGVNIPYEISLSTDCSTVE</sequence>
<proteinExistence type="inferred from homology"/>
<dbReference type="GO" id="GO:0006869">
    <property type="term" value="P:lipid transport"/>
    <property type="evidence" value="ECO:0007669"/>
    <property type="project" value="InterPro"/>
</dbReference>
<dbReference type="FunFam" id="1.10.110.10:FF:000002">
    <property type="entry name" value="Non-specific lipid-transfer protein"/>
    <property type="match status" value="1"/>
</dbReference>
<evidence type="ECO:0000256" key="1">
    <source>
        <dbReference type="ARBA" id="ARBA00009748"/>
    </source>
</evidence>
<evidence type="ECO:0000256" key="4">
    <source>
        <dbReference type="RuleBase" id="RU000628"/>
    </source>
</evidence>
<accession>A0AAW1LLD5</accession>
<comment type="similarity">
    <text evidence="1 4">Belongs to the plant LTP family.</text>
</comment>
<dbReference type="InterPro" id="IPR016140">
    <property type="entry name" value="Bifunc_inhib/LTP/seed_store"/>
</dbReference>
<organism evidence="7 8">
    <name type="scientific">Saponaria officinalis</name>
    <name type="common">Common soapwort</name>
    <name type="synonym">Lychnis saponaria</name>
    <dbReference type="NCBI Taxonomy" id="3572"/>
    <lineage>
        <taxon>Eukaryota</taxon>
        <taxon>Viridiplantae</taxon>
        <taxon>Streptophyta</taxon>
        <taxon>Embryophyta</taxon>
        <taxon>Tracheophyta</taxon>
        <taxon>Spermatophyta</taxon>
        <taxon>Magnoliopsida</taxon>
        <taxon>eudicotyledons</taxon>
        <taxon>Gunneridae</taxon>
        <taxon>Pentapetalae</taxon>
        <taxon>Caryophyllales</taxon>
        <taxon>Caryophyllaceae</taxon>
        <taxon>Caryophylleae</taxon>
        <taxon>Saponaria</taxon>
    </lineage>
</organism>
<dbReference type="EMBL" id="JBDFQZ010000004">
    <property type="protein sequence ID" value="KAK9734251.1"/>
    <property type="molecule type" value="Genomic_DNA"/>
</dbReference>
<dbReference type="Pfam" id="PF00234">
    <property type="entry name" value="Tryp_alpha_amyl"/>
    <property type="match status" value="1"/>
</dbReference>
<comment type="function">
    <text evidence="4">Plant non-specific lipid-transfer proteins transfer phospholipids as well as galactolipids across membranes. May play a role in wax or cutin deposition in the cell walls of expanding epidermal cells and certain secretory tissues.</text>
</comment>
<dbReference type="SUPFAM" id="SSF47699">
    <property type="entry name" value="Bifunctional inhibitor/lipid-transfer protein/seed storage 2S albumin"/>
    <property type="match status" value="1"/>
</dbReference>
<evidence type="ECO:0000313" key="7">
    <source>
        <dbReference type="EMBL" id="KAK9734251.1"/>
    </source>
</evidence>
<evidence type="ECO:0000313" key="8">
    <source>
        <dbReference type="Proteomes" id="UP001443914"/>
    </source>
</evidence>
<feature type="domain" description="Bifunctional inhibitor/plant lipid transfer protein/seed storage helical" evidence="6">
    <location>
        <begin position="30"/>
        <end position="114"/>
    </location>
</feature>
<comment type="caution">
    <text evidence="7">The sequence shown here is derived from an EMBL/GenBank/DDBJ whole genome shotgun (WGS) entry which is preliminary data.</text>
</comment>
<protein>
    <recommendedName>
        <fullName evidence="4">Non-specific lipid-transfer protein</fullName>
    </recommendedName>
</protein>
<dbReference type="CDD" id="cd01960">
    <property type="entry name" value="nsLTP1"/>
    <property type="match status" value="1"/>
</dbReference>
<dbReference type="InterPro" id="IPR036312">
    <property type="entry name" value="Bifun_inhib/LTP/seed_sf"/>
</dbReference>
<keyword evidence="2 4" id="KW-0813">Transport</keyword>
<dbReference type="PRINTS" id="PR00382">
    <property type="entry name" value="LIPIDTRNSFER"/>
</dbReference>
<dbReference type="GO" id="GO:0008289">
    <property type="term" value="F:lipid binding"/>
    <property type="evidence" value="ECO:0007669"/>
    <property type="project" value="UniProtKB-KW"/>
</dbReference>
<dbReference type="Proteomes" id="UP001443914">
    <property type="component" value="Unassembled WGS sequence"/>
</dbReference>
<dbReference type="AlphaFoldDB" id="A0AAW1LLD5"/>
<dbReference type="PANTHER" id="PTHR33076">
    <property type="entry name" value="NON-SPECIFIC LIPID-TRANSFER PROTEIN 2-RELATED"/>
    <property type="match status" value="1"/>
</dbReference>